<gene>
    <name evidence="2" type="ORF">MNB_SV-12-472</name>
</gene>
<keyword evidence="1" id="KW-0812">Transmembrane</keyword>
<feature type="transmembrane region" description="Helical" evidence="1">
    <location>
        <begin position="59"/>
        <end position="75"/>
    </location>
</feature>
<organism evidence="2">
    <name type="scientific">hydrothermal vent metagenome</name>
    <dbReference type="NCBI Taxonomy" id="652676"/>
    <lineage>
        <taxon>unclassified sequences</taxon>
        <taxon>metagenomes</taxon>
        <taxon>ecological metagenomes</taxon>
    </lineage>
</organism>
<accession>A0A1W1BFF5</accession>
<name>A0A1W1BFF5_9ZZZZ</name>
<sequence length="76" mass="8701">MKKIALISLLSNITLFAEQTKQIDESMPWLIPWLVSSLLVIGLLFWSFYKAIKTKNPKYGYVILLAILLLVGLMFV</sequence>
<keyword evidence="1" id="KW-1133">Transmembrane helix</keyword>
<dbReference type="AlphaFoldDB" id="A0A1W1BFF5"/>
<dbReference type="EMBL" id="FPHE01000029">
    <property type="protein sequence ID" value="SFV52219.1"/>
    <property type="molecule type" value="Genomic_DNA"/>
</dbReference>
<protein>
    <submittedName>
        <fullName evidence="2">Uncharacterized protein</fullName>
    </submittedName>
</protein>
<evidence type="ECO:0000313" key="2">
    <source>
        <dbReference type="EMBL" id="SFV52219.1"/>
    </source>
</evidence>
<proteinExistence type="predicted"/>
<keyword evidence="1" id="KW-0472">Membrane</keyword>
<feature type="transmembrane region" description="Helical" evidence="1">
    <location>
        <begin position="26"/>
        <end position="47"/>
    </location>
</feature>
<reference evidence="2" key="1">
    <citation type="submission" date="2016-10" db="EMBL/GenBank/DDBJ databases">
        <authorList>
            <person name="de Groot N.N."/>
        </authorList>
    </citation>
    <scope>NUCLEOTIDE SEQUENCE</scope>
</reference>
<evidence type="ECO:0000256" key="1">
    <source>
        <dbReference type="SAM" id="Phobius"/>
    </source>
</evidence>